<dbReference type="PANTHER" id="PTHR45962:SF1">
    <property type="entry name" value="N-FATTY-ACYL-AMINO ACID SYNTHASE_HYDROLASE PM20D1"/>
    <property type="match status" value="1"/>
</dbReference>
<dbReference type="GO" id="GO:0051603">
    <property type="term" value="P:proteolysis involved in protein catabolic process"/>
    <property type="evidence" value="ECO:0007669"/>
    <property type="project" value="TreeGrafter"/>
</dbReference>
<keyword evidence="2" id="KW-0645">Protease</keyword>
<keyword evidence="8" id="KW-1185">Reference proteome</keyword>
<proteinExistence type="inferred from homology"/>
<dbReference type="FunFam" id="3.40.630.10:FF:000027">
    <property type="entry name" value="N-fatty-acyl-amino acid synthase/hydrolase PM20D1"/>
    <property type="match status" value="1"/>
</dbReference>
<evidence type="ECO:0000256" key="4">
    <source>
        <dbReference type="ARBA" id="ARBA00022801"/>
    </source>
</evidence>
<dbReference type="PANTHER" id="PTHR45962">
    <property type="entry name" value="N-FATTY-ACYL-AMINO ACID SYNTHASE/HYDROLASE PM20D1"/>
    <property type="match status" value="1"/>
</dbReference>
<dbReference type="EMBL" id="KZ996693">
    <property type="protein sequence ID" value="RKO88466.1"/>
    <property type="molecule type" value="Genomic_DNA"/>
</dbReference>
<gene>
    <name evidence="7" type="ORF">BDK51DRAFT_17144</name>
</gene>
<keyword evidence="5" id="KW-0862">Zinc</keyword>
<evidence type="ECO:0000256" key="1">
    <source>
        <dbReference type="ARBA" id="ARBA00006247"/>
    </source>
</evidence>
<dbReference type="InterPro" id="IPR002933">
    <property type="entry name" value="Peptidase_M20"/>
</dbReference>
<dbReference type="Gene3D" id="3.40.630.10">
    <property type="entry name" value="Zn peptidases"/>
    <property type="match status" value="1"/>
</dbReference>
<dbReference type="AlphaFoldDB" id="A0A4P9WDN0"/>
<dbReference type="Gene3D" id="1.10.150.900">
    <property type="match status" value="1"/>
</dbReference>
<evidence type="ECO:0000256" key="3">
    <source>
        <dbReference type="ARBA" id="ARBA00022723"/>
    </source>
</evidence>
<dbReference type="Pfam" id="PF07687">
    <property type="entry name" value="M20_dimer"/>
    <property type="match status" value="1"/>
</dbReference>
<keyword evidence="4" id="KW-0378">Hydrolase</keyword>
<dbReference type="Proteomes" id="UP000269721">
    <property type="component" value="Unassembled WGS sequence"/>
</dbReference>
<dbReference type="Gene3D" id="3.30.70.360">
    <property type="match status" value="1"/>
</dbReference>
<accession>A0A4P9WDN0</accession>
<dbReference type="SUPFAM" id="SSF55031">
    <property type="entry name" value="Bacterial exopeptidase dimerisation domain"/>
    <property type="match status" value="1"/>
</dbReference>
<dbReference type="GO" id="GO:0004180">
    <property type="term" value="F:carboxypeptidase activity"/>
    <property type="evidence" value="ECO:0007669"/>
    <property type="project" value="UniProtKB-KW"/>
</dbReference>
<evidence type="ECO:0000259" key="6">
    <source>
        <dbReference type="Pfam" id="PF07687"/>
    </source>
</evidence>
<dbReference type="OrthoDB" id="3064516at2759"/>
<dbReference type="GO" id="GO:0000328">
    <property type="term" value="C:fungal-type vacuole lumen"/>
    <property type="evidence" value="ECO:0007669"/>
    <property type="project" value="TreeGrafter"/>
</dbReference>
<evidence type="ECO:0000256" key="2">
    <source>
        <dbReference type="ARBA" id="ARBA00022670"/>
    </source>
</evidence>
<evidence type="ECO:0000313" key="8">
    <source>
        <dbReference type="Proteomes" id="UP000269721"/>
    </source>
</evidence>
<keyword evidence="3" id="KW-0479">Metal-binding</keyword>
<dbReference type="SUPFAM" id="SSF53187">
    <property type="entry name" value="Zn-dependent exopeptidases"/>
    <property type="match status" value="1"/>
</dbReference>
<name>A0A4P9WDN0_9FUNG</name>
<dbReference type="InterPro" id="IPR036264">
    <property type="entry name" value="Bact_exopeptidase_dim_dom"/>
</dbReference>
<keyword evidence="7" id="KW-0121">Carboxypeptidase</keyword>
<evidence type="ECO:0000313" key="7">
    <source>
        <dbReference type="EMBL" id="RKO88466.1"/>
    </source>
</evidence>
<feature type="domain" description="Peptidase M20 dimerisation" evidence="6">
    <location>
        <begin position="210"/>
        <end position="353"/>
    </location>
</feature>
<dbReference type="InterPro" id="IPR011650">
    <property type="entry name" value="Peptidase_M20_dimer"/>
</dbReference>
<organism evidence="7 8">
    <name type="scientific">Blyttiomyces helicus</name>
    <dbReference type="NCBI Taxonomy" id="388810"/>
    <lineage>
        <taxon>Eukaryota</taxon>
        <taxon>Fungi</taxon>
        <taxon>Fungi incertae sedis</taxon>
        <taxon>Chytridiomycota</taxon>
        <taxon>Chytridiomycota incertae sedis</taxon>
        <taxon>Chytridiomycetes</taxon>
        <taxon>Chytridiomycetes incertae sedis</taxon>
        <taxon>Blyttiomyces</taxon>
    </lineage>
</organism>
<protein>
    <submittedName>
        <fullName evidence="7">Carboxypeptidase S</fullName>
    </submittedName>
</protein>
<dbReference type="CDD" id="cd05674">
    <property type="entry name" value="M20_yscS"/>
    <property type="match status" value="1"/>
</dbReference>
<dbReference type="GO" id="GO:0046872">
    <property type="term" value="F:metal ion binding"/>
    <property type="evidence" value="ECO:0007669"/>
    <property type="project" value="UniProtKB-KW"/>
</dbReference>
<sequence>MLIKLDPGFRAESAERLAQAVRIETVSFDEMVGEIPSETDARWRGFLKLREHFESAYPLIHKHLRREVVNLFGLLFTLEGTDPTLKPIILMAHTDTVPVAEETVSQWAHPPFSGFIDGERVWGRGAIDCKDSLTAQLEAMELLLKGGFAPARSVVLAYGFDEEISGHEGAHHLADTLYTRYGHYGAELVLDEGGSRTSSLGVPMAVVGVQEKGYADIKITISAPGGHSSIPPPHTAIGILAEIVSAIESTPYSPALDDSNPLLEMLRCSARWDPNFDPWMKSALRHLDLFRDELVRVMFENPEAKYMITTAQAVDVVLGGTKVNALPESAHIKINHRIAVHQTISDIESHLLHLLLPIADRHALSVISRRFGHAPEQVRPAQSAWAVEIETLEGIEPAPRSPAGEGSSVAWDRLAGTVRHVFGEEVVVTPILMPANTDTKFYWGVTPNVLRFVVGAAFTPINGDHAEQIHTVNESIYIDDHVASIAFYHEFIRNLADA</sequence>
<dbReference type="Pfam" id="PF01546">
    <property type="entry name" value="Peptidase_M20"/>
    <property type="match status" value="1"/>
</dbReference>
<reference evidence="8" key="1">
    <citation type="journal article" date="2018" name="Nat. Microbiol.">
        <title>Leveraging single-cell genomics to expand the fungal tree of life.</title>
        <authorList>
            <person name="Ahrendt S.R."/>
            <person name="Quandt C.A."/>
            <person name="Ciobanu D."/>
            <person name="Clum A."/>
            <person name="Salamov A."/>
            <person name="Andreopoulos B."/>
            <person name="Cheng J.F."/>
            <person name="Woyke T."/>
            <person name="Pelin A."/>
            <person name="Henrissat B."/>
            <person name="Reynolds N.K."/>
            <person name="Benny G.L."/>
            <person name="Smith M.E."/>
            <person name="James T.Y."/>
            <person name="Grigoriev I.V."/>
        </authorList>
    </citation>
    <scope>NUCLEOTIDE SEQUENCE [LARGE SCALE GENOMIC DNA]</scope>
</reference>
<comment type="similarity">
    <text evidence="1">Belongs to the peptidase M20A family.</text>
</comment>
<evidence type="ECO:0000256" key="5">
    <source>
        <dbReference type="ARBA" id="ARBA00022833"/>
    </source>
</evidence>
<dbReference type="InterPro" id="IPR047177">
    <property type="entry name" value="Pept_M20A"/>
</dbReference>